<dbReference type="GeneID" id="97538631"/>
<evidence type="ECO:0000313" key="6">
    <source>
        <dbReference type="Proteomes" id="UP000032811"/>
    </source>
</evidence>
<evidence type="ECO:0000256" key="3">
    <source>
        <dbReference type="SAM" id="SignalP"/>
    </source>
</evidence>
<dbReference type="InterPro" id="IPR001119">
    <property type="entry name" value="SLH_dom"/>
</dbReference>
<dbReference type="Gene3D" id="3.20.20.80">
    <property type="entry name" value="Glycosidases"/>
    <property type="match status" value="1"/>
</dbReference>
<dbReference type="Pfam" id="PF02638">
    <property type="entry name" value="GHL10"/>
    <property type="match status" value="1"/>
</dbReference>
<dbReference type="PANTHER" id="PTHR43405">
    <property type="entry name" value="GLYCOSYL HYDROLASE DIGH"/>
    <property type="match status" value="1"/>
</dbReference>
<dbReference type="RefSeq" id="WP_057545400.1">
    <property type="nucleotide sequence ID" value="NZ_CDNJ01000014.1"/>
</dbReference>
<evidence type="ECO:0000313" key="5">
    <source>
        <dbReference type="EMBL" id="CEJ74920.1"/>
    </source>
</evidence>
<feature type="domain" description="SLH" evidence="4">
    <location>
        <begin position="373"/>
        <end position="436"/>
    </location>
</feature>
<dbReference type="InterPro" id="IPR017853">
    <property type="entry name" value="GH"/>
</dbReference>
<dbReference type="PROSITE" id="PS51272">
    <property type="entry name" value="SLH"/>
    <property type="match status" value="3"/>
</dbReference>
<evidence type="ECO:0000256" key="1">
    <source>
        <dbReference type="ARBA" id="ARBA00022729"/>
    </source>
</evidence>
<dbReference type="EMBL" id="LN679998">
    <property type="protein sequence ID" value="CEJ74920.1"/>
    <property type="molecule type" value="Genomic_DNA"/>
</dbReference>
<gene>
    <name evidence="5" type="ORF">ATCC9714_28081</name>
</gene>
<evidence type="ECO:0000259" key="4">
    <source>
        <dbReference type="PROSITE" id="PS51272"/>
    </source>
</evidence>
<keyword evidence="1 3" id="KW-0732">Signal</keyword>
<feature type="signal peptide" evidence="3">
    <location>
        <begin position="1"/>
        <end position="24"/>
    </location>
</feature>
<organism evidence="5 6">
    <name type="scientific">Paraclostridium sordellii</name>
    <name type="common">Clostridium sordellii</name>
    <dbReference type="NCBI Taxonomy" id="1505"/>
    <lineage>
        <taxon>Bacteria</taxon>
        <taxon>Bacillati</taxon>
        <taxon>Bacillota</taxon>
        <taxon>Clostridia</taxon>
        <taxon>Peptostreptococcales</taxon>
        <taxon>Peptostreptococcaceae</taxon>
        <taxon>Paraclostridium</taxon>
    </lineage>
</organism>
<evidence type="ECO:0000256" key="2">
    <source>
        <dbReference type="ARBA" id="ARBA00022737"/>
    </source>
</evidence>
<dbReference type="SUPFAM" id="SSF51445">
    <property type="entry name" value="(Trans)glycosidases"/>
    <property type="match status" value="1"/>
</dbReference>
<feature type="chain" id="PRO_5045390034" description="SLH domain-containing protein" evidence="3">
    <location>
        <begin position="25"/>
        <end position="547"/>
    </location>
</feature>
<feature type="domain" description="SLH" evidence="4">
    <location>
        <begin position="437"/>
        <end position="493"/>
    </location>
</feature>
<proteinExistence type="predicted"/>
<dbReference type="InterPro" id="IPR052177">
    <property type="entry name" value="Divisome_Glycosyl_Hydrolase"/>
</dbReference>
<keyword evidence="2" id="KW-0677">Repeat</keyword>
<feature type="domain" description="SLH" evidence="4">
    <location>
        <begin position="494"/>
        <end position="547"/>
    </location>
</feature>
<accession>A0ABM9RST7</accession>
<sequence>MKKTIITIITCALFLLGINTNVYAANNDVKAAWITTVYNADWPKVQNNVVKQKNEMINILDNLKDTGINTIMFQVRLKGDALYKSDINPWSDVLTGIQGKDPGYDPLEFVIQEAHKRGMKVHAWLNPYRVTTSGTDLNKLSNKSPAKQHPDWTLANEGRLYYNPEMQQVKQHIYDTVGEIVKNYNIDGIHFDDYFYPENYPLPAGEGRDGKVANNRRNHINEMILGVKRTIKNINPNVKFGVSPSGIWKNKDSDPMGSDTNGKESYYSDYADTLTWINNNYIDYIVPQIYWNIGHDKADYSKLINWWANKLDGKGVDLYIGHGIYKPEIANEIDTQINLNKQYPQINGSVFYSTSDIISNKQGCRDKIKQLFKQESNFTDIRGHWAENYINEFYNNGYINGYEDNTFKPENPITRAEFVKIFNRVFGLTSTSGKVFTDTINHWAKKEIDIAVTNGVANGMSDDIFAPDKLITREEAAKMLANYKGIADANHDKSKRFNDYNDISDWAKDSVEGAIEYGYINGMGDGTLAPKNPMKRAEVVVMLNRVK</sequence>
<dbReference type="InterPro" id="IPR003790">
    <property type="entry name" value="GHL10"/>
</dbReference>
<keyword evidence="6" id="KW-1185">Reference proteome</keyword>
<name>A0ABM9RST7_PARSO</name>
<reference evidence="5 6" key="1">
    <citation type="submission" date="2014-11" db="EMBL/GenBank/DDBJ databases">
        <authorList>
            <person name="Aslett M.A."/>
            <person name="De Silva N."/>
        </authorList>
    </citation>
    <scope>NUCLEOTIDE SEQUENCE [LARGE SCALE GENOMIC DNA]</scope>
    <source>
        <strain evidence="5 6">ATCC9714</strain>
    </source>
</reference>
<dbReference type="PANTHER" id="PTHR43405:SF1">
    <property type="entry name" value="GLYCOSYL HYDROLASE DIGH"/>
    <property type="match status" value="1"/>
</dbReference>
<protein>
    <recommendedName>
        <fullName evidence="4">SLH domain-containing protein</fullName>
    </recommendedName>
</protein>
<dbReference type="Pfam" id="PF00395">
    <property type="entry name" value="SLH"/>
    <property type="match status" value="3"/>
</dbReference>
<dbReference type="Proteomes" id="UP000032811">
    <property type="component" value="Chromosome 1"/>
</dbReference>